<keyword evidence="4" id="KW-1185">Reference proteome</keyword>
<evidence type="ECO:0008006" key="5">
    <source>
        <dbReference type="Google" id="ProtNLM"/>
    </source>
</evidence>
<feature type="transmembrane region" description="Helical" evidence="2">
    <location>
        <begin position="207"/>
        <end position="229"/>
    </location>
</feature>
<dbReference type="Pfam" id="PF09913">
    <property type="entry name" value="DUF2142"/>
    <property type="match status" value="1"/>
</dbReference>
<keyword evidence="2" id="KW-1133">Transmembrane helix</keyword>
<gene>
    <name evidence="3" type="ORF">GCM10009839_21030</name>
</gene>
<proteinExistence type="predicted"/>
<comment type="caution">
    <text evidence="3">The sequence shown here is derived from an EMBL/GenBank/DDBJ whole genome shotgun (WGS) entry which is preliminary data.</text>
</comment>
<feature type="region of interest" description="Disordered" evidence="1">
    <location>
        <begin position="1"/>
        <end position="63"/>
    </location>
</feature>
<sequence length="577" mass="61399">MRADLIPEPMPEWPSGWSHADSATPEAPRPRPTEFQPPPNPTLPLAAVPLAAEPPPPAAPLSPWRRATRATTRFLTRPWFLALAGFFLVSAGWAFASPLATSPDEPSHMVKAAATARGEFINSTSRHEIKGGFEKTWLGYPLPAKYATLDAMSACFRNKFLSAACGKKFGTDDTIKIVETSAGNYNPAYYWPVGLPSRWLPGVSALYGMRLMSALLNSALLAAAVGVAAGWRRPGWPILGVLACGTPMTLFLSGTVNSNGMEATAAVLAWTAGMSLALDDDPRPGQVTRRAIALGVGGVLLANTRSLGVLFTLSVLVALAVVAGPRTLLRLGRNHTVQVVIGVLVAGGVAAVLWNRYSDRLTTQTLSFPDLTTGQVATEVFWNSGTYLIEAIGNLGWLDVALPPGTTIAWYAVVGLLVLCALGCARWRETLVLVALMLGTVLIPLAAQISEARRVGIGWQGRYILAWVVGLPVLAGLLVARRIGPALPDAIERRVPAVAAIVLGLAGVGAFYWSMIRYAHSGWKKYGIYPIEWAPPGGWVLWWAVFVAGLAVLVTAVAVRRPSALCRPPPDPVNGPG</sequence>
<feature type="transmembrane region" description="Helical" evidence="2">
    <location>
        <begin position="408"/>
        <end position="425"/>
    </location>
</feature>
<name>A0ABN2TVV1_9ACTN</name>
<evidence type="ECO:0000313" key="3">
    <source>
        <dbReference type="EMBL" id="GAA2023302.1"/>
    </source>
</evidence>
<dbReference type="InterPro" id="IPR018674">
    <property type="entry name" value="DUF2142_membrane"/>
</dbReference>
<protein>
    <recommendedName>
        <fullName evidence="5">DUF2142 domain-containing protein</fullName>
    </recommendedName>
</protein>
<feature type="transmembrane region" description="Helical" evidence="2">
    <location>
        <begin position="336"/>
        <end position="354"/>
    </location>
</feature>
<feature type="transmembrane region" description="Helical" evidence="2">
    <location>
        <begin position="539"/>
        <end position="559"/>
    </location>
</feature>
<dbReference type="Proteomes" id="UP001500751">
    <property type="component" value="Unassembled WGS sequence"/>
</dbReference>
<evidence type="ECO:0000313" key="4">
    <source>
        <dbReference type="Proteomes" id="UP001500751"/>
    </source>
</evidence>
<feature type="transmembrane region" description="Helical" evidence="2">
    <location>
        <begin position="462"/>
        <end position="483"/>
    </location>
</feature>
<feature type="transmembrane region" description="Helical" evidence="2">
    <location>
        <begin position="432"/>
        <end position="450"/>
    </location>
</feature>
<evidence type="ECO:0000256" key="2">
    <source>
        <dbReference type="SAM" id="Phobius"/>
    </source>
</evidence>
<keyword evidence="2" id="KW-0472">Membrane</keyword>
<keyword evidence="2" id="KW-0812">Transmembrane</keyword>
<feature type="transmembrane region" description="Helical" evidence="2">
    <location>
        <begin position="495"/>
        <end position="519"/>
    </location>
</feature>
<dbReference type="EMBL" id="BAAAQN010000009">
    <property type="protein sequence ID" value="GAA2023302.1"/>
    <property type="molecule type" value="Genomic_DNA"/>
</dbReference>
<feature type="transmembrane region" description="Helical" evidence="2">
    <location>
        <begin position="306"/>
        <end position="324"/>
    </location>
</feature>
<accession>A0ABN2TVV1</accession>
<reference evidence="3 4" key="1">
    <citation type="journal article" date="2019" name="Int. J. Syst. Evol. Microbiol.">
        <title>The Global Catalogue of Microorganisms (GCM) 10K type strain sequencing project: providing services to taxonomists for standard genome sequencing and annotation.</title>
        <authorList>
            <consortium name="The Broad Institute Genomics Platform"/>
            <consortium name="The Broad Institute Genome Sequencing Center for Infectious Disease"/>
            <person name="Wu L."/>
            <person name="Ma J."/>
        </authorList>
    </citation>
    <scope>NUCLEOTIDE SEQUENCE [LARGE SCALE GENOMIC DNA]</scope>
    <source>
        <strain evidence="3 4">JCM 16014</strain>
    </source>
</reference>
<feature type="transmembrane region" description="Helical" evidence="2">
    <location>
        <begin position="236"/>
        <end position="256"/>
    </location>
</feature>
<organism evidence="3 4">
    <name type="scientific">Catenulispora yoronensis</name>
    <dbReference type="NCBI Taxonomy" id="450799"/>
    <lineage>
        <taxon>Bacteria</taxon>
        <taxon>Bacillati</taxon>
        <taxon>Actinomycetota</taxon>
        <taxon>Actinomycetes</taxon>
        <taxon>Catenulisporales</taxon>
        <taxon>Catenulisporaceae</taxon>
        <taxon>Catenulispora</taxon>
    </lineage>
</organism>
<dbReference type="RefSeq" id="WP_344665339.1">
    <property type="nucleotide sequence ID" value="NZ_BAAAQN010000009.1"/>
</dbReference>
<feature type="transmembrane region" description="Helical" evidence="2">
    <location>
        <begin position="74"/>
        <end position="96"/>
    </location>
</feature>
<evidence type="ECO:0000256" key="1">
    <source>
        <dbReference type="SAM" id="MobiDB-lite"/>
    </source>
</evidence>